<evidence type="ECO:0000259" key="3">
    <source>
        <dbReference type="PROSITE" id="PS50888"/>
    </source>
</evidence>
<evidence type="ECO:0000313" key="4">
    <source>
        <dbReference type="EMBL" id="KAF5825985.1"/>
    </source>
</evidence>
<evidence type="ECO:0000256" key="2">
    <source>
        <dbReference type="SAM" id="MobiDB-lite"/>
    </source>
</evidence>
<feature type="coiled-coil region" evidence="1">
    <location>
        <begin position="163"/>
        <end position="190"/>
    </location>
</feature>
<feature type="region of interest" description="Disordered" evidence="2">
    <location>
        <begin position="329"/>
        <end position="372"/>
    </location>
</feature>
<feature type="compositionally biased region" description="Low complexity" evidence="2">
    <location>
        <begin position="331"/>
        <end position="350"/>
    </location>
</feature>
<dbReference type="PROSITE" id="PS50888">
    <property type="entry name" value="BHLH"/>
    <property type="match status" value="1"/>
</dbReference>
<accession>A0ABQ7FUC0</accession>
<feature type="domain" description="BHLH" evidence="3">
    <location>
        <begin position="1"/>
        <end position="31"/>
    </location>
</feature>
<feature type="non-terminal residue" evidence="4">
    <location>
        <position position="1"/>
    </location>
</feature>
<name>A0ABQ7FUC0_DUNSA</name>
<organism evidence="4 5">
    <name type="scientific">Dunaliella salina</name>
    <name type="common">Green alga</name>
    <name type="synonym">Protococcus salinus</name>
    <dbReference type="NCBI Taxonomy" id="3046"/>
    <lineage>
        <taxon>Eukaryota</taxon>
        <taxon>Viridiplantae</taxon>
        <taxon>Chlorophyta</taxon>
        <taxon>core chlorophytes</taxon>
        <taxon>Chlorophyceae</taxon>
        <taxon>CS clade</taxon>
        <taxon>Chlamydomonadales</taxon>
        <taxon>Dunaliellaceae</taxon>
        <taxon>Dunaliella</taxon>
    </lineage>
</organism>
<feature type="region of interest" description="Disordered" evidence="2">
    <location>
        <begin position="49"/>
        <end position="124"/>
    </location>
</feature>
<keyword evidence="1" id="KW-0175">Coiled coil</keyword>
<dbReference type="Proteomes" id="UP000815325">
    <property type="component" value="Unassembled WGS sequence"/>
</dbReference>
<reference evidence="4" key="1">
    <citation type="submission" date="2017-08" db="EMBL/GenBank/DDBJ databases">
        <authorList>
            <person name="Polle J.E."/>
            <person name="Barry K."/>
            <person name="Cushman J."/>
            <person name="Schmutz J."/>
            <person name="Tran D."/>
            <person name="Hathwaick L.T."/>
            <person name="Yim W.C."/>
            <person name="Jenkins J."/>
            <person name="Mckie-Krisberg Z.M."/>
            <person name="Prochnik S."/>
            <person name="Lindquist E."/>
            <person name="Dockter R.B."/>
            <person name="Adam C."/>
            <person name="Molina H."/>
            <person name="Bunkerborg J."/>
            <person name="Jin E."/>
            <person name="Buchheim M."/>
            <person name="Magnuson J."/>
        </authorList>
    </citation>
    <scope>NUCLEOTIDE SEQUENCE</scope>
    <source>
        <strain evidence="4">CCAP 19/18</strain>
    </source>
</reference>
<keyword evidence="5" id="KW-1185">Reference proteome</keyword>
<evidence type="ECO:0000313" key="5">
    <source>
        <dbReference type="Proteomes" id="UP000815325"/>
    </source>
</evidence>
<evidence type="ECO:0000256" key="1">
    <source>
        <dbReference type="SAM" id="Coils"/>
    </source>
</evidence>
<comment type="caution">
    <text evidence="4">The sequence shown here is derived from an EMBL/GenBank/DDBJ whole genome shotgun (WGS) entry which is preliminary data.</text>
</comment>
<dbReference type="Gene3D" id="4.10.280.10">
    <property type="entry name" value="Helix-loop-helix DNA-binding domain"/>
    <property type="match status" value="1"/>
</dbReference>
<dbReference type="InterPro" id="IPR011598">
    <property type="entry name" value="bHLH_dom"/>
</dbReference>
<dbReference type="SUPFAM" id="SSF47459">
    <property type="entry name" value="HLH, helix-loop-helix DNA-binding domain"/>
    <property type="match status" value="1"/>
</dbReference>
<protein>
    <recommendedName>
        <fullName evidence="3">BHLH domain-containing protein</fullName>
    </recommendedName>
</protein>
<proteinExistence type="predicted"/>
<dbReference type="EMBL" id="MU071551">
    <property type="protein sequence ID" value="KAF5825985.1"/>
    <property type="molecule type" value="Genomic_DNA"/>
</dbReference>
<feature type="compositionally biased region" description="Low complexity" evidence="2">
    <location>
        <begin position="49"/>
        <end position="76"/>
    </location>
</feature>
<gene>
    <name evidence="4" type="ORF">DUNSADRAFT_5555</name>
</gene>
<feature type="compositionally biased region" description="Low complexity" evidence="2">
    <location>
        <begin position="86"/>
        <end position="124"/>
    </location>
</feature>
<sequence>RIEALRKLVPNDPRSNTATFLEDVIKYILSLQDSNEKLEAVFQAFTQQQQQQQQPQQPSQQAQALQAQLPQLSQKPQPRPKEEQQQHQQQQPEPQHSSHSNQSQQNSDSFPQLLPPNHLNGLHLPAASSSTASCIPPPLQLPACVPLEAQLQGALPLQALMLLQQQQQHQQTHAQQLQQLQLQLQGVNQQHAHQTLLHQHHQQQQQQQQQHLAGAISAELLNSSTPILAHSGNLPPSFPPTPFGHSLLPIPPAQLPHQPAQLFHLSSQLAAPPPTLVSLGQLQFASTLLPHSANLPQQLAGLGVGAAGPSIVGGSSALAATTQLLGTQGGPSTIPTLSPSASSIPSTPALGVGGEHQATLLAPQDLPARPTQ</sequence>
<dbReference type="InterPro" id="IPR036638">
    <property type="entry name" value="HLH_DNA-bd_sf"/>
</dbReference>